<organism evidence="3 4">
    <name type="scientific">Phaseolus coccineus</name>
    <name type="common">Scarlet runner bean</name>
    <name type="synonym">Phaseolus multiflorus</name>
    <dbReference type="NCBI Taxonomy" id="3886"/>
    <lineage>
        <taxon>Eukaryota</taxon>
        <taxon>Viridiplantae</taxon>
        <taxon>Streptophyta</taxon>
        <taxon>Embryophyta</taxon>
        <taxon>Tracheophyta</taxon>
        <taxon>Spermatophyta</taxon>
        <taxon>Magnoliopsida</taxon>
        <taxon>eudicotyledons</taxon>
        <taxon>Gunneridae</taxon>
        <taxon>Pentapetalae</taxon>
        <taxon>rosids</taxon>
        <taxon>fabids</taxon>
        <taxon>Fabales</taxon>
        <taxon>Fabaceae</taxon>
        <taxon>Papilionoideae</taxon>
        <taxon>50 kb inversion clade</taxon>
        <taxon>NPAAA clade</taxon>
        <taxon>indigoferoid/millettioid clade</taxon>
        <taxon>Phaseoleae</taxon>
        <taxon>Phaseolus</taxon>
    </lineage>
</organism>
<sequence length="77" mass="8679">MFYWLLVAFVVNNSSGKISCVQLPRDTSIVFELKEKCLVFTLFLSIVVSLTLFPSLQRFFASTISVVPRNGSASTWQ</sequence>
<dbReference type="EMBL" id="JAYMYR010000002">
    <property type="protein sequence ID" value="KAK7379440.1"/>
    <property type="molecule type" value="Genomic_DNA"/>
</dbReference>
<keyword evidence="1" id="KW-1133">Transmembrane helix</keyword>
<evidence type="ECO:0000256" key="2">
    <source>
        <dbReference type="SAM" id="SignalP"/>
    </source>
</evidence>
<dbReference type="AlphaFoldDB" id="A0AAN9NU99"/>
<dbReference type="Proteomes" id="UP001374584">
    <property type="component" value="Unassembled WGS sequence"/>
</dbReference>
<feature type="signal peptide" evidence="2">
    <location>
        <begin position="1"/>
        <end position="16"/>
    </location>
</feature>
<name>A0AAN9NU99_PHACN</name>
<keyword evidence="1" id="KW-0472">Membrane</keyword>
<gene>
    <name evidence="3" type="ORF">VNO80_04901</name>
</gene>
<keyword evidence="4" id="KW-1185">Reference proteome</keyword>
<accession>A0AAN9NU99</accession>
<evidence type="ECO:0000313" key="4">
    <source>
        <dbReference type="Proteomes" id="UP001374584"/>
    </source>
</evidence>
<reference evidence="3 4" key="1">
    <citation type="submission" date="2024-01" db="EMBL/GenBank/DDBJ databases">
        <title>The genomes of 5 underutilized Papilionoideae crops provide insights into root nodulation and disease resistanc.</title>
        <authorList>
            <person name="Jiang F."/>
        </authorList>
    </citation>
    <scope>NUCLEOTIDE SEQUENCE [LARGE SCALE GENOMIC DNA]</scope>
    <source>
        <strain evidence="3">JINMINGXINNONG_FW02</strain>
        <tissue evidence="3">Leaves</tissue>
    </source>
</reference>
<evidence type="ECO:0000256" key="1">
    <source>
        <dbReference type="SAM" id="Phobius"/>
    </source>
</evidence>
<comment type="caution">
    <text evidence="3">The sequence shown here is derived from an EMBL/GenBank/DDBJ whole genome shotgun (WGS) entry which is preliminary data.</text>
</comment>
<keyword evidence="2" id="KW-0732">Signal</keyword>
<feature type="transmembrane region" description="Helical" evidence="1">
    <location>
        <begin position="40"/>
        <end position="60"/>
    </location>
</feature>
<evidence type="ECO:0000313" key="3">
    <source>
        <dbReference type="EMBL" id="KAK7379440.1"/>
    </source>
</evidence>
<proteinExistence type="predicted"/>
<keyword evidence="1" id="KW-0812">Transmembrane</keyword>
<feature type="chain" id="PRO_5042814153" evidence="2">
    <location>
        <begin position="17"/>
        <end position="77"/>
    </location>
</feature>
<protein>
    <submittedName>
        <fullName evidence="3">Uncharacterized protein</fullName>
    </submittedName>
</protein>